<dbReference type="SUPFAM" id="SSF50249">
    <property type="entry name" value="Nucleic acid-binding proteins"/>
    <property type="match status" value="1"/>
</dbReference>
<keyword evidence="1 4" id="KW-0489">Methyltransferase</keyword>
<dbReference type="Pfam" id="PF01938">
    <property type="entry name" value="TRAM"/>
    <property type="match status" value="1"/>
</dbReference>
<evidence type="ECO:0000313" key="7">
    <source>
        <dbReference type="EMBL" id="TQF66297.1"/>
    </source>
</evidence>
<gene>
    <name evidence="7" type="ORF">FK531_17385</name>
</gene>
<protein>
    <submittedName>
        <fullName evidence="7">Class I SAM-dependent RNA methyltransferase</fullName>
    </submittedName>
</protein>
<dbReference type="Proteomes" id="UP000316256">
    <property type="component" value="Unassembled WGS sequence"/>
</dbReference>
<comment type="caution">
    <text evidence="7">The sequence shown here is derived from an EMBL/GenBank/DDBJ whole genome shotgun (WGS) entry which is preliminary data.</text>
</comment>
<dbReference type="EMBL" id="VIGH01000008">
    <property type="protein sequence ID" value="TQF66297.1"/>
    <property type="molecule type" value="Genomic_DNA"/>
</dbReference>
<feature type="compositionally biased region" description="Low complexity" evidence="5">
    <location>
        <begin position="214"/>
        <end position="226"/>
    </location>
</feature>
<comment type="similarity">
    <text evidence="4">Belongs to the class I-like SAM-binding methyltransferase superfamily. RNA M5U methyltransferase family.</text>
</comment>
<reference evidence="7 8" key="1">
    <citation type="submission" date="2019-06" db="EMBL/GenBank/DDBJ databases">
        <title>Rhodococcus spaelei sp. nov., isolated from a cave.</title>
        <authorList>
            <person name="Lee S.D."/>
        </authorList>
    </citation>
    <scope>NUCLEOTIDE SEQUENCE [LARGE SCALE GENOMIC DNA]</scope>
    <source>
        <strain evidence="7 8">C9-5</strain>
    </source>
</reference>
<dbReference type="PROSITE" id="PS50926">
    <property type="entry name" value="TRAM"/>
    <property type="match status" value="1"/>
</dbReference>
<keyword evidence="8" id="KW-1185">Reference proteome</keyword>
<evidence type="ECO:0000256" key="2">
    <source>
        <dbReference type="ARBA" id="ARBA00022679"/>
    </source>
</evidence>
<dbReference type="AlphaFoldDB" id="A0A541B1X6"/>
<feature type="region of interest" description="Disordered" evidence="5">
    <location>
        <begin position="204"/>
        <end position="229"/>
    </location>
</feature>
<feature type="binding site" evidence="4">
    <location>
        <position position="257"/>
    </location>
    <ligand>
        <name>S-adenosyl-L-methionine</name>
        <dbReference type="ChEBI" id="CHEBI:59789"/>
    </ligand>
</feature>
<name>A0A541B1X6_9NOCA</name>
<feature type="active site" description="Nucleophile" evidence="4">
    <location>
        <position position="385"/>
    </location>
</feature>
<feature type="binding site" evidence="4">
    <location>
        <position position="286"/>
    </location>
    <ligand>
        <name>S-adenosyl-L-methionine</name>
        <dbReference type="ChEBI" id="CHEBI:59789"/>
    </ligand>
</feature>
<dbReference type="Gene3D" id="3.40.50.150">
    <property type="entry name" value="Vaccinia Virus protein VP39"/>
    <property type="match status" value="1"/>
</dbReference>
<evidence type="ECO:0000256" key="3">
    <source>
        <dbReference type="ARBA" id="ARBA00022691"/>
    </source>
</evidence>
<organism evidence="7 8">
    <name type="scientific">Rhodococcus spelaei</name>
    <dbReference type="NCBI Taxonomy" id="2546320"/>
    <lineage>
        <taxon>Bacteria</taxon>
        <taxon>Bacillati</taxon>
        <taxon>Actinomycetota</taxon>
        <taxon>Actinomycetes</taxon>
        <taxon>Mycobacteriales</taxon>
        <taxon>Nocardiaceae</taxon>
        <taxon>Rhodococcus</taxon>
    </lineage>
</organism>
<dbReference type="SUPFAM" id="SSF53335">
    <property type="entry name" value="S-adenosyl-L-methionine-dependent methyltransferases"/>
    <property type="match status" value="1"/>
</dbReference>
<feature type="domain" description="TRAM" evidence="6">
    <location>
        <begin position="3"/>
        <end position="62"/>
    </location>
</feature>
<evidence type="ECO:0000256" key="1">
    <source>
        <dbReference type="ARBA" id="ARBA00022603"/>
    </source>
</evidence>
<dbReference type="Pfam" id="PF05958">
    <property type="entry name" value="tRNA_U5-meth_tr"/>
    <property type="match status" value="1"/>
</dbReference>
<accession>A0A541B1X6</accession>
<proteinExistence type="inferred from homology"/>
<dbReference type="InterPro" id="IPR029063">
    <property type="entry name" value="SAM-dependent_MTases_sf"/>
</dbReference>
<sequence>MSESWFGRDLELRLGNPGHGGFCVARHEGRVVFVRHGLPGELVRARVTEDRGGSFCRADALEIVEASADRIPALCPISGPGGAGCCDFSHVSLPAQRAMKASVVAEQLRRLAGVEREVEVEDLPGTGNGTGWRTRLRLAVDEHGRAGFHGYRSNRVVTELLCPQPVLGMYQSLDERDWRPGGEIQVTVDAEGTRHVVEIEPARVSRTGRRSPGRRGATARRAASAGPRREHVVTGSGRAVERVGGREWELSATGFWQAHRGAAATYSAVVRQWSGLTSGQSAWDLYGGVGVFAAELAGQVGAGGAVVSVESARGAVADGRAALGDLGQVRLLAERVEAALGESGSGELPVPVDSVVLDPPRSGAGREVVEAVAAANPATVIHIGCDPAAFGRDVGLYLGQGYRLEQVRAFDAFPLTHHMECIALLTR</sequence>
<evidence type="ECO:0000256" key="4">
    <source>
        <dbReference type="PROSITE-ProRule" id="PRU01024"/>
    </source>
</evidence>
<dbReference type="GO" id="GO:0070475">
    <property type="term" value="P:rRNA base methylation"/>
    <property type="evidence" value="ECO:0007669"/>
    <property type="project" value="TreeGrafter"/>
</dbReference>
<dbReference type="Gene3D" id="2.40.50.1070">
    <property type="match status" value="1"/>
</dbReference>
<dbReference type="RefSeq" id="WP_142101566.1">
    <property type="nucleotide sequence ID" value="NZ_VIGH01000008.1"/>
</dbReference>
<dbReference type="InterPro" id="IPR010280">
    <property type="entry name" value="U5_MeTrfase_fam"/>
</dbReference>
<evidence type="ECO:0000259" key="6">
    <source>
        <dbReference type="PROSITE" id="PS50926"/>
    </source>
</evidence>
<evidence type="ECO:0000313" key="8">
    <source>
        <dbReference type="Proteomes" id="UP000316256"/>
    </source>
</evidence>
<evidence type="ECO:0000256" key="5">
    <source>
        <dbReference type="SAM" id="MobiDB-lite"/>
    </source>
</evidence>
<dbReference type="OrthoDB" id="9804590at2"/>
<feature type="binding site" evidence="4">
    <location>
        <position position="358"/>
    </location>
    <ligand>
        <name>S-adenosyl-L-methionine</name>
        <dbReference type="ChEBI" id="CHEBI:59789"/>
    </ligand>
</feature>
<dbReference type="PROSITE" id="PS51687">
    <property type="entry name" value="SAM_MT_RNA_M5U"/>
    <property type="match status" value="1"/>
</dbReference>
<dbReference type="Gene3D" id="2.40.50.140">
    <property type="entry name" value="Nucleic acid-binding proteins"/>
    <property type="match status" value="1"/>
</dbReference>
<dbReference type="InterPro" id="IPR002792">
    <property type="entry name" value="TRAM_dom"/>
</dbReference>
<dbReference type="InterPro" id="IPR012340">
    <property type="entry name" value="NA-bd_OB-fold"/>
</dbReference>
<keyword evidence="2 4" id="KW-0808">Transferase</keyword>
<keyword evidence="3 4" id="KW-0949">S-adenosyl-L-methionine</keyword>
<dbReference type="GO" id="GO:0070041">
    <property type="term" value="F:rRNA (uridine-C5-)-methyltransferase activity"/>
    <property type="evidence" value="ECO:0007669"/>
    <property type="project" value="TreeGrafter"/>
</dbReference>
<dbReference type="PANTHER" id="PTHR11061">
    <property type="entry name" value="RNA M5U METHYLTRANSFERASE"/>
    <property type="match status" value="1"/>
</dbReference>
<dbReference type="PANTHER" id="PTHR11061:SF30">
    <property type="entry name" value="TRNA (URACIL(54)-C(5))-METHYLTRANSFERASE"/>
    <property type="match status" value="1"/>
</dbReference>
<feature type="binding site" evidence="4">
    <location>
        <position position="310"/>
    </location>
    <ligand>
        <name>S-adenosyl-L-methionine</name>
        <dbReference type="ChEBI" id="CHEBI:59789"/>
    </ligand>
</feature>